<dbReference type="PROSITE" id="PS51340">
    <property type="entry name" value="MOSC"/>
    <property type="match status" value="1"/>
</dbReference>
<comment type="caution">
    <text evidence="4">The sequence shown here is derived from an EMBL/GenBank/DDBJ whole genome shotgun (WGS) entry which is preliminary data.</text>
</comment>
<dbReference type="GO" id="GO:0003824">
    <property type="term" value="F:catalytic activity"/>
    <property type="evidence" value="ECO:0007669"/>
    <property type="project" value="InterPro"/>
</dbReference>
<protein>
    <recommendedName>
        <fullName evidence="3">MOSC domain-containing protein</fullName>
    </recommendedName>
</protein>
<evidence type="ECO:0000256" key="2">
    <source>
        <dbReference type="SAM" id="Phobius"/>
    </source>
</evidence>
<dbReference type="InterPro" id="IPR005303">
    <property type="entry name" value="MOCOS_middle"/>
</dbReference>
<keyword evidence="5" id="KW-1185">Reference proteome</keyword>
<feature type="region of interest" description="Disordered" evidence="1">
    <location>
        <begin position="377"/>
        <end position="402"/>
    </location>
</feature>
<dbReference type="GO" id="GO:0030170">
    <property type="term" value="F:pyridoxal phosphate binding"/>
    <property type="evidence" value="ECO:0007669"/>
    <property type="project" value="InterPro"/>
</dbReference>
<feature type="compositionally biased region" description="Basic and acidic residues" evidence="1">
    <location>
        <begin position="383"/>
        <end position="393"/>
    </location>
</feature>
<dbReference type="EMBL" id="LASV01000007">
    <property type="protein sequence ID" value="KKA25899.1"/>
    <property type="molecule type" value="Genomic_DNA"/>
</dbReference>
<sequence>MDPFPINVSVSSPPSTFIYIICSAPLIYFAIYHGTKLLLDAAFLYNRQKKTASPRGCRRLGLPPGQSNIHDEFDPKYRRGVPPDEEEDDDGKPNWRIKALFAYPIKSCAGIEFDVADVVGTGLAYDRLFCFAEYVTPSNNSNSPDGEKAKDFRWEFRTMRNGRFSKLALIRPEIWVPDPSSPSYSPDLEEVKSGGVLVIYYPRAIPSSSSRLSSLAIRLGMALGLCAREASFRVPLHPPPGHQYPSVPVRLWKDFPVAFDYGRHIPAELREFLSPDDDDDDDDAPPPLTLFRADPASYRAIFRCAPRKEQLGFQPHTAFADAYPIHMLNLASVQDVAERCSHAIPRLSVRRFRANIIIQGPEAYAEDAWKRIRVGGGRRRTRKETPDQKTSAEKEDDDDDDGVEIYTSCRTVRCRLPNVDPDTGIRHPTEPDKTLKSFRCIDAGDPKNACLGMQLVPAVEKFTIRVGKRITVLETGEHFYIKMLGPGDPAV</sequence>
<gene>
    <name evidence="4" type="ORF">T310_0102</name>
</gene>
<reference evidence="4 5" key="1">
    <citation type="submission" date="2015-04" db="EMBL/GenBank/DDBJ databases">
        <authorList>
            <person name="Heijne W.H."/>
            <person name="Fedorova N.D."/>
            <person name="Nierman W.C."/>
            <person name="Vollebregt A.W."/>
            <person name="Zhao Z."/>
            <person name="Wu L."/>
            <person name="Kumar M."/>
            <person name="Stam H."/>
            <person name="van den Berg M.A."/>
            <person name="Pel H.J."/>
        </authorList>
    </citation>
    <scope>NUCLEOTIDE SEQUENCE [LARGE SCALE GENOMIC DNA]</scope>
    <source>
        <strain evidence="4 5">CBS 393.64</strain>
    </source>
</reference>
<dbReference type="SUPFAM" id="SSF50800">
    <property type="entry name" value="PK beta-barrel domain-like"/>
    <property type="match status" value="1"/>
</dbReference>
<dbReference type="InterPro" id="IPR005302">
    <property type="entry name" value="MoCF_Sase_C"/>
</dbReference>
<feature type="domain" description="MOSC" evidence="3">
    <location>
        <begin position="296"/>
        <end position="473"/>
    </location>
</feature>
<keyword evidence="2" id="KW-0472">Membrane</keyword>
<evidence type="ECO:0000313" key="5">
    <source>
        <dbReference type="Proteomes" id="UP000053958"/>
    </source>
</evidence>
<name>A0A0F4Z5S3_RASE3</name>
<dbReference type="Pfam" id="PF03476">
    <property type="entry name" value="MOSC_N"/>
    <property type="match status" value="1"/>
</dbReference>
<evidence type="ECO:0000259" key="3">
    <source>
        <dbReference type="PROSITE" id="PS51340"/>
    </source>
</evidence>
<dbReference type="STRING" id="1408163.A0A0F4Z5S3"/>
<dbReference type="AlphaFoldDB" id="A0A0F4Z5S3"/>
<keyword evidence="2" id="KW-1133">Transmembrane helix</keyword>
<dbReference type="GO" id="GO:0030151">
    <property type="term" value="F:molybdenum ion binding"/>
    <property type="evidence" value="ECO:0007669"/>
    <property type="project" value="InterPro"/>
</dbReference>
<dbReference type="InterPro" id="IPR011037">
    <property type="entry name" value="Pyrv_Knase-like_insert_dom_sf"/>
</dbReference>
<organism evidence="4 5">
    <name type="scientific">Rasamsonia emersonii (strain ATCC 16479 / CBS 393.64 / IMI 116815)</name>
    <dbReference type="NCBI Taxonomy" id="1408163"/>
    <lineage>
        <taxon>Eukaryota</taxon>
        <taxon>Fungi</taxon>
        <taxon>Dikarya</taxon>
        <taxon>Ascomycota</taxon>
        <taxon>Pezizomycotina</taxon>
        <taxon>Eurotiomycetes</taxon>
        <taxon>Eurotiomycetidae</taxon>
        <taxon>Eurotiales</taxon>
        <taxon>Trichocomaceae</taxon>
        <taxon>Rasamsonia</taxon>
    </lineage>
</organism>
<proteinExistence type="predicted"/>
<dbReference type="PANTHER" id="PTHR14237:SF23">
    <property type="entry name" value="MOSC DOMAIN PROTEIN (AFU_ORTHOLOGUE AFUA_7G05900)"/>
    <property type="match status" value="1"/>
</dbReference>
<accession>A0A0F4Z5S3</accession>
<keyword evidence="2" id="KW-0812">Transmembrane</keyword>
<feature type="transmembrane region" description="Helical" evidence="2">
    <location>
        <begin position="17"/>
        <end position="39"/>
    </location>
</feature>
<dbReference type="GeneID" id="25312166"/>
<dbReference type="Proteomes" id="UP000053958">
    <property type="component" value="Unassembled WGS sequence"/>
</dbReference>
<evidence type="ECO:0000256" key="1">
    <source>
        <dbReference type="SAM" id="MobiDB-lite"/>
    </source>
</evidence>
<dbReference type="PANTHER" id="PTHR14237">
    <property type="entry name" value="MOLYBDOPTERIN COFACTOR SULFURASE MOSC"/>
    <property type="match status" value="1"/>
</dbReference>
<dbReference type="Pfam" id="PF03473">
    <property type="entry name" value="MOSC"/>
    <property type="match status" value="1"/>
</dbReference>
<dbReference type="OrthoDB" id="17255at2759"/>
<dbReference type="RefSeq" id="XP_013332511.1">
    <property type="nucleotide sequence ID" value="XM_013477057.1"/>
</dbReference>
<evidence type="ECO:0000313" key="4">
    <source>
        <dbReference type="EMBL" id="KKA25899.1"/>
    </source>
</evidence>
<feature type="region of interest" description="Disordered" evidence="1">
    <location>
        <begin position="60"/>
        <end position="92"/>
    </location>
</feature>